<dbReference type="AlphaFoldDB" id="R4G365"/>
<name>R4G365_RHOPR</name>
<feature type="non-terminal residue" evidence="4">
    <location>
        <position position="121"/>
    </location>
</feature>
<evidence type="ECO:0000256" key="3">
    <source>
        <dbReference type="PROSITE-ProRule" id="PRU00023"/>
    </source>
</evidence>
<dbReference type="PROSITE" id="PS50297">
    <property type="entry name" value="ANK_REP_REGION"/>
    <property type="match status" value="3"/>
</dbReference>
<dbReference type="SMART" id="SM00248">
    <property type="entry name" value="ANK"/>
    <property type="match status" value="3"/>
</dbReference>
<keyword evidence="2 3" id="KW-0040">ANK repeat</keyword>
<reference evidence="4" key="1">
    <citation type="submission" date="2013-04" db="EMBL/GenBank/DDBJ databases">
        <title>An insight into the transcriptome of the digestive tract of the blood sucking bug, Rhodnius prolixus.</title>
        <authorList>
            <person name="Ribeiro J.M.C."/>
            <person name="Genta F.A."/>
            <person name="Sorgine M.H.F."/>
            <person name="Paiva-Silva G.O."/>
            <person name="Majerowicz D."/>
            <person name="Medeiros M."/>
            <person name="Koerich L."/>
            <person name="Terra W.R."/>
            <person name="Ferreira C."/>
            <person name="Pimentel A.C."/>
            <person name="Bisch P.M."/>
            <person name="Diniz M.M.P."/>
            <person name="Nascimento R."/>
            <person name="Salmon D."/>
            <person name="Silber A.M."/>
            <person name="Alves M."/>
            <person name="Oliveira M.F."/>
            <person name="Gondim K.C."/>
            <person name="Silva Neto M.A.C."/>
            <person name="Atella G.C."/>
            <person name="Araujo H."/>
            <person name="Dias F.S."/>
            <person name="Polycarpo C.R."/>
            <person name="Fampa P."/>
            <person name="Melo A.C."/>
            <person name="Tanaka A.S."/>
            <person name="Balczun C."/>
            <person name="Oliveira J.H.M."/>
            <person name="Goncalves R."/>
            <person name="Lazoski C."/>
            <person name="Pereira M.A."/>
            <person name="Rivera-Pomar R."/>
            <person name="Diambra L."/>
            <person name="Schaub G.A."/>
            <person name="Garcia E.S."/>
            <person name="Azambuja P."/>
            <person name="Braz G.R.C."/>
            <person name="Oliveira P.L."/>
        </authorList>
    </citation>
    <scope>NUCLEOTIDE SEQUENCE</scope>
</reference>
<dbReference type="InterPro" id="IPR036770">
    <property type="entry name" value="Ankyrin_rpt-contain_sf"/>
</dbReference>
<protein>
    <submittedName>
        <fullName evidence="4">Putative ankyrin repeat protein</fullName>
    </submittedName>
</protein>
<dbReference type="Pfam" id="PF12796">
    <property type="entry name" value="Ank_2"/>
    <property type="match status" value="1"/>
</dbReference>
<accession>R4G365</accession>
<organism evidence="4">
    <name type="scientific">Rhodnius prolixus</name>
    <name type="common">Triatomid bug</name>
    <dbReference type="NCBI Taxonomy" id="13249"/>
    <lineage>
        <taxon>Eukaryota</taxon>
        <taxon>Metazoa</taxon>
        <taxon>Ecdysozoa</taxon>
        <taxon>Arthropoda</taxon>
        <taxon>Hexapoda</taxon>
        <taxon>Insecta</taxon>
        <taxon>Pterygota</taxon>
        <taxon>Neoptera</taxon>
        <taxon>Paraneoptera</taxon>
        <taxon>Hemiptera</taxon>
        <taxon>Heteroptera</taxon>
        <taxon>Panheteroptera</taxon>
        <taxon>Cimicomorpha</taxon>
        <taxon>Reduviidae</taxon>
        <taxon>Triatominae</taxon>
        <taxon>Rhodnius</taxon>
    </lineage>
</organism>
<dbReference type="InterPro" id="IPR002110">
    <property type="entry name" value="Ankyrin_rpt"/>
</dbReference>
<feature type="repeat" description="ANK" evidence="3">
    <location>
        <begin position="52"/>
        <end position="84"/>
    </location>
</feature>
<dbReference type="PANTHER" id="PTHR24171">
    <property type="entry name" value="ANKYRIN REPEAT DOMAIN-CONTAINING PROTEIN 39-RELATED"/>
    <property type="match status" value="1"/>
</dbReference>
<dbReference type="Gene3D" id="1.25.40.20">
    <property type="entry name" value="Ankyrin repeat-containing domain"/>
    <property type="match status" value="2"/>
</dbReference>
<evidence type="ECO:0000256" key="2">
    <source>
        <dbReference type="ARBA" id="ARBA00023043"/>
    </source>
</evidence>
<feature type="non-terminal residue" evidence="4">
    <location>
        <position position="1"/>
    </location>
</feature>
<proteinExistence type="evidence at transcript level"/>
<feature type="repeat" description="ANK" evidence="3">
    <location>
        <begin position="86"/>
        <end position="118"/>
    </location>
</feature>
<dbReference type="SUPFAM" id="SSF48403">
    <property type="entry name" value="Ankyrin repeat"/>
    <property type="match status" value="1"/>
</dbReference>
<dbReference type="PRINTS" id="PR01415">
    <property type="entry name" value="ANKYRIN"/>
</dbReference>
<keyword evidence="1" id="KW-0677">Repeat</keyword>
<evidence type="ECO:0000313" key="4">
    <source>
        <dbReference type="EMBL" id="JAA75045.1"/>
    </source>
</evidence>
<evidence type="ECO:0000256" key="1">
    <source>
        <dbReference type="ARBA" id="ARBA00022737"/>
    </source>
</evidence>
<dbReference type="EMBL" id="GAHY01002465">
    <property type="protein sequence ID" value="JAA75045.1"/>
    <property type="molecule type" value="mRNA"/>
</dbReference>
<sequence length="121" mass="13222">VEKLLLQVGADVDMPGGRYNRTPLMLAVKLDYVRVAETLTLHGANVNSRDKNGQTALTLATRKGKYEIVKILLQKGANVQMPEGKNDITPLMYAVQRDNLDIAVILIQHGANVNATKKKAA</sequence>
<feature type="repeat" description="ANK" evidence="3">
    <location>
        <begin position="19"/>
        <end position="51"/>
    </location>
</feature>
<dbReference type="PROSITE" id="PS50088">
    <property type="entry name" value="ANK_REPEAT"/>
    <property type="match status" value="3"/>
</dbReference>